<evidence type="ECO:0000256" key="1">
    <source>
        <dbReference type="SAM" id="Phobius"/>
    </source>
</evidence>
<name>A0A0G0D492_9BACT</name>
<comment type="caution">
    <text evidence="2">The sequence shown here is derived from an EMBL/GenBank/DDBJ whole genome shotgun (WGS) entry which is preliminary data.</text>
</comment>
<keyword evidence="1" id="KW-0472">Membrane</keyword>
<accession>A0A0G0D492</accession>
<keyword evidence="1" id="KW-1133">Transmembrane helix</keyword>
<gene>
    <name evidence="2" type="ORF">UR93_C0003G0001</name>
</gene>
<feature type="transmembrane region" description="Helical" evidence="1">
    <location>
        <begin position="683"/>
        <end position="701"/>
    </location>
</feature>
<feature type="non-terminal residue" evidence="2">
    <location>
        <position position="1"/>
    </location>
</feature>
<evidence type="ECO:0000313" key="3">
    <source>
        <dbReference type="Proteomes" id="UP000034316"/>
    </source>
</evidence>
<dbReference type="SUPFAM" id="SSF49464">
    <property type="entry name" value="Carboxypeptidase regulatory domain-like"/>
    <property type="match status" value="2"/>
</dbReference>
<dbReference type="Pfam" id="PF13620">
    <property type="entry name" value="CarboxypepD_reg"/>
    <property type="match status" value="2"/>
</dbReference>
<protein>
    <recommendedName>
        <fullName evidence="4">Fibronectin type-III domain-containing protein</fullName>
    </recommendedName>
</protein>
<dbReference type="EMBL" id="LBRB01000003">
    <property type="protein sequence ID" value="KKP89064.1"/>
    <property type="molecule type" value="Genomic_DNA"/>
</dbReference>
<evidence type="ECO:0000313" key="2">
    <source>
        <dbReference type="EMBL" id="KKP89064.1"/>
    </source>
</evidence>
<feature type="transmembrane region" description="Helical" evidence="1">
    <location>
        <begin position="519"/>
        <end position="542"/>
    </location>
</feature>
<feature type="transmembrane region" description="Helical" evidence="1">
    <location>
        <begin position="493"/>
        <end position="513"/>
    </location>
</feature>
<dbReference type="Proteomes" id="UP000034316">
    <property type="component" value="Unassembled WGS sequence"/>
</dbReference>
<dbReference type="Gene3D" id="2.60.40.1120">
    <property type="entry name" value="Carboxypeptidase-like, regulatory domain"/>
    <property type="match status" value="2"/>
</dbReference>
<keyword evidence="1" id="KW-0812">Transmembrane</keyword>
<dbReference type="AlphaFoldDB" id="A0A0G0D492"/>
<reference evidence="2 3" key="1">
    <citation type="journal article" date="2015" name="Nature">
        <title>rRNA introns, odd ribosomes, and small enigmatic genomes across a large radiation of phyla.</title>
        <authorList>
            <person name="Brown C.T."/>
            <person name="Hug L.A."/>
            <person name="Thomas B.C."/>
            <person name="Sharon I."/>
            <person name="Castelle C.J."/>
            <person name="Singh A."/>
            <person name="Wilkins M.J."/>
            <person name="Williams K.H."/>
            <person name="Banfield J.F."/>
        </authorList>
    </citation>
    <scope>NUCLEOTIDE SEQUENCE [LARGE SCALE GENOMIC DNA]</scope>
</reference>
<feature type="transmembrane region" description="Helical" evidence="1">
    <location>
        <begin position="468"/>
        <end position="486"/>
    </location>
</feature>
<proteinExistence type="predicted"/>
<evidence type="ECO:0008006" key="4">
    <source>
        <dbReference type="Google" id="ProtNLM"/>
    </source>
</evidence>
<sequence length="792" mass="87073">KRVLSNIISIVGAKLPTKYFAVLTATSQLNFVKISEAGVASQPIKIADLKYPLTVSTNTWENGDNLRQDEDGFWHIVFADGNKKYYVKSSDISGEKWNIPILIDENSDTENSATTSSEEVWKMTVLPAKSEVEVVTRSSKNASSNLKVKRISGNNVETKAEIRPSENAHNNKSTNRLNGSVTGTVYVSNNSGDPHASPKNIVFENVDQAGVVQKENITETGKADLAKILEKSTNQFVIVGWDNSLDIGGIFYQEGYYSSWSDKTIIVNNSDSKALIGGSNIDVKIDTSDNVHISWVGRDDKMHYRTRYSDGTLSNIIDVFSGANGIAPKIATNSLAVVAGETVAIYDNNQLIKTVSPTLCGEEKEIKNYEIWVDGEKYLESETITEIDDIDGLESGKTYQIFIRTNYCDGSYIDSETKQVSVDKKKATTDEVSLPTIDINQPTLDIIKSGEQDEIRLQNSQRANSESVALASIVLSSLALIASAVGPGLTNGLINGAIGTAASTMTTGLVGVVGTSNAAVGALSNVAMATSNSLRIFFFGWLPKRKRKGWARVKNKDGKAISGAIVKLFSVDLERVIAQTMTDKNGSFDFLIKKSGKYQIIISAGGFENYTSQEKTILENNISVTLEDITLDYSDIALDKKHQVFVWVIIIQSIINFVYKLRLPIMLIGSIVAIYNEVKYHDLWSSTVIILYILVWVVEFISKKQTNTKGVIIDKSTNLPLERVIVRLLKENAESEKLISTTVTDKKGEYSFIVSAGDYRITAVGFGYKQFISDIISVKKEKKISIKIALNK</sequence>
<dbReference type="InterPro" id="IPR008969">
    <property type="entry name" value="CarboxyPept-like_regulatory"/>
</dbReference>
<feature type="transmembrane region" description="Helical" evidence="1">
    <location>
        <begin position="644"/>
        <end position="663"/>
    </location>
</feature>
<organism evidence="2 3">
    <name type="scientific">Berkelbacteria bacterium GW2011_GWA2_35_9</name>
    <dbReference type="NCBI Taxonomy" id="1618333"/>
    <lineage>
        <taxon>Bacteria</taxon>
        <taxon>Candidatus Berkelbacteria</taxon>
    </lineage>
</organism>